<dbReference type="SUPFAM" id="SSF48452">
    <property type="entry name" value="TPR-like"/>
    <property type="match status" value="1"/>
</dbReference>
<dbReference type="EMBL" id="SRLD01000033">
    <property type="protein sequence ID" value="TGE14588.1"/>
    <property type="molecule type" value="Genomic_DNA"/>
</dbReference>
<dbReference type="Pfam" id="PF00515">
    <property type="entry name" value="TPR_1"/>
    <property type="match status" value="1"/>
</dbReference>
<keyword evidence="1" id="KW-0677">Repeat</keyword>
<reference evidence="4 5" key="1">
    <citation type="submission" date="2019-04" db="EMBL/GenBank/DDBJ databases">
        <authorList>
            <person name="Feng G."/>
            <person name="Zhang J."/>
            <person name="Zhu H."/>
        </authorList>
    </citation>
    <scope>NUCLEOTIDE SEQUENCE [LARGE SCALE GENOMIC DNA]</scope>
    <source>
        <strain evidence="4 5">JCM 17223</strain>
    </source>
</reference>
<dbReference type="PANTHER" id="PTHR44858">
    <property type="entry name" value="TETRATRICOPEPTIDE REPEAT PROTEIN 6"/>
    <property type="match status" value="1"/>
</dbReference>
<gene>
    <name evidence="4" type="ORF">E5J99_15640</name>
</gene>
<sequence>MKNKPKFLSFLLLLLGCSNDDCLQQAQSNFIKGNYQSALVAYECVVRNNPEDYIAYNMIGMIYGQMGNSEKVGKYIDTALYINSDYAYANLNKGALAAVDGDTVTALKLLSKAISIDVNYQDAYFNRGILYENLGNYREAIQDLRFSLMLNKEDHAAYYHLGLCLIKLNNRDEACANFTKSLSIFYTDEVKKKKELLCM</sequence>
<keyword evidence="2 3" id="KW-0802">TPR repeat</keyword>
<evidence type="ECO:0000313" key="5">
    <source>
        <dbReference type="Proteomes" id="UP000297739"/>
    </source>
</evidence>
<accession>A0A4Z0PHU8</accession>
<evidence type="ECO:0000256" key="1">
    <source>
        <dbReference type="ARBA" id="ARBA00022737"/>
    </source>
</evidence>
<dbReference type="InterPro" id="IPR050498">
    <property type="entry name" value="Ycf3"/>
</dbReference>
<dbReference type="OrthoDB" id="9780183at2"/>
<dbReference type="Gene3D" id="1.25.40.10">
    <property type="entry name" value="Tetratricopeptide repeat domain"/>
    <property type="match status" value="1"/>
</dbReference>
<proteinExistence type="predicted"/>
<dbReference type="PROSITE" id="PS51257">
    <property type="entry name" value="PROKAR_LIPOPROTEIN"/>
    <property type="match status" value="1"/>
</dbReference>
<evidence type="ECO:0000313" key="4">
    <source>
        <dbReference type="EMBL" id="TGE14588.1"/>
    </source>
</evidence>
<dbReference type="Pfam" id="PF13181">
    <property type="entry name" value="TPR_8"/>
    <property type="match status" value="2"/>
</dbReference>
<dbReference type="PROSITE" id="PS50005">
    <property type="entry name" value="TPR"/>
    <property type="match status" value="1"/>
</dbReference>
<dbReference type="PANTHER" id="PTHR44858:SF1">
    <property type="entry name" value="UDP-N-ACETYLGLUCOSAMINE--PEPTIDE N-ACETYLGLUCOSAMINYLTRANSFERASE SPINDLY-RELATED"/>
    <property type="match status" value="1"/>
</dbReference>
<protein>
    <submittedName>
        <fullName evidence="4">Tetratricopeptide repeat protein</fullName>
    </submittedName>
</protein>
<dbReference type="InterPro" id="IPR011990">
    <property type="entry name" value="TPR-like_helical_dom_sf"/>
</dbReference>
<feature type="repeat" description="TPR" evidence="3">
    <location>
        <begin position="121"/>
        <end position="154"/>
    </location>
</feature>
<keyword evidence="5" id="KW-1185">Reference proteome</keyword>
<dbReference type="Proteomes" id="UP000297739">
    <property type="component" value="Unassembled WGS sequence"/>
</dbReference>
<dbReference type="RefSeq" id="WP_135498752.1">
    <property type="nucleotide sequence ID" value="NZ_SRLD01000033.1"/>
</dbReference>
<name>A0A4Z0PHU8_9BACT</name>
<dbReference type="AlphaFoldDB" id="A0A4Z0PHU8"/>
<dbReference type="InterPro" id="IPR019734">
    <property type="entry name" value="TPR_rpt"/>
</dbReference>
<evidence type="ECO:0000256" key="2">
    <source>
        <dbReference type="ARBA" id="ARBA00022803"/>
    </source>
</evidence>
<dbReference type="SMART" id="SM00028">
    <property type="entry name" value="TPR"/>
    <property type="match status" value="5"/>
</dbReference>
<organism evidence="4 5">
    <name type="scientific">Hymenobacter elongatus</name>
    <dbReference type="NCBI Taxonomy" id="877208"/>
    <lineage>
        <taxon>Bacteria</taxon>
        <taxon>Pseudomonadati</taxon>
        <taxon>Bacteroidota</taxon>
        <taxon>Cytophagia</taxon>
        <taxon>Cytophagales</taxon>
        <taxon>Hymenobacteraceae</taxon>
        <taxon>Hymenobacter</taxon>
    </lineage>
</organism>
<comment type="caution">
    <text evidence="4">The sequence shown here is derived from an EMBL/GenBank/DDBJ whole genome shotgun (WGS) entry which is preliminary data.</text>
</comment>
<evidence type="ECO:0000256" key="3">
    <source>
        <dbReference type="PROSITE-ProRule" id="PRU00339"/>
    </source>
</evidence>